<dbReference type="CDD" id="cd06171">
    <property type="entry name" value="Sigma70_r4"/>
    <property type="match status" value="1"/>
</dbReference>
<dbReference type="InterPro" id="IPR014284">
    <property type="entry name" value="RNA_pol_sigma-70_dom"/>
</dbReference>
<dbReference type="InterPro" id="IPR007627">
    <property type="entry name" value="RNA_pol_sigma70_r2"/>
</dbReference>
<dbReference type="Pfam" id="PF04542">
    <property type="entry name" value="Sigma70_r2"/>
    <property type="match status" value="1"/>
</dbReference>
<dbReference type="InterPro" id="IPR013325">
    <property type="entry name" value="RNA_pol_sigma_r2"/>
</dbReference>
<keyword evidence="4" id="KW-0238">DNA-binding</keyword>
<proteinExistence type="inferred from homology"/>
<feature type="domain" description="RNA polymerase sigma factor 70 region 4 type 2" evidence="7">
    <location>
        <begin position="110"/>
        <end position="160"/>
    </location>
</feature>
<accession>A0ABM5PS76</accession>
<dbReference type="RefSeq" id="WP_025388105.1">
    <property type="nucleotide sequence ID" value="NZ_CP004350.1"/>
</dbReference>
<dbReference type="NCBIfam" id="TIGR02937">
    <property type="entry name" value="sigma70-ECF"/>
    <property type="match status" value="1"/>
</dbReference>
<dbReference type="Pfam" id="PF08281">
    <property type="entry name" value="Sigma70_r4_2"/>
    <property type="match status" value="1"/>
</dbReference>
<reference evidence="9" key="1">
    <citation type="submission" date="2013-02" db="EMBL/GenBank/DDBJ databases">
        <title>The complete genome sequence of Corynebacterium casei LMG S-19264 (=DSM 44701).</title>
        <authorList>
            <person name="Ruckert C."/>
            <person name="Albersmeier A."/>
            <person name="Kalinowski J."/>
        </authorList>
    </citation>
    <scope>NUCLEOTIDE SEQUENCE [LARGE SCALE GENOMIC DNA]</scope>
    <source>
        <strain evidence="9">LMG S-19264</strain>
    </source>
</reference>
<dbReference type="Gene3D" id="1.10.1740.10">
    <property type="match status" value="1"/>
</dbReference>
<keyword evidence="9" id="KW-1185">Reference proteome</keyword>
<evidence type="ECO:0000259" key="7">
    <source>
        <dbReference type="Pfam" id="PF08281"/>
    </source>
</evidence>
<evidence type="ECO:0000256" key="2">
    <source>
        <dbReference type="ARBA" id="ARBA00023015"/>
    </source>
</evidence>
<dbReference type="Proteomes" id="UP000019226">
    <property type="component" value="Chromosome"/>
</dbReference>
<dbReference type="PANTHER" id="PTHR43133:SF58">
    <property type="entry name" value="ECF RNA POLYMERASE SIGMA FACTOR SIGD"/>
    <property type="match status" value="1"/>
</dbReference>
<evidence type="ECO:0000256" key="4">
    <source>
        <dbReference type="ARBA" id="ARBA00023125"/>
    </source>
</evidence>
<sequence>MNLPFEQSVELHGTTVLRVCRAILGPGTDADDAWSETFLAAMKAWPELDDSTNVEAWLVRVSHHKAVDITRQQARRARVNSSVPPEELTHYEGEGASVSNGEASLVDCDLWALVEALPIRQREAIAYHFLGGLSHAETAALTGSNPDAVRRAAADGMKKLRKIYDDE</sequence>
<keyword evidence="2" id="KW-0805">Transcription regulation</keyword>
<dbReference type="InterPro" id="IPR039425">
    <property type="entry name" value="RNA_pol_sigma-70-like"/>
</dbReference>
<dbReference type="EMBL" id="CP004350">
    <property type="protein sequence ID" value="AHI20968.1"/>
    <property type="molecule type" value="Genomic_DNA"/>
</dbReference>
<evidence type="ECO:0000259" key="6">
    <source>
        <dbReference type="Pfam" id="PF04542"/>
    </source>
</evidence>
<feature type="domain" description="RNA polymerase sigma-70 region 2" evidence="6">
    <location>
        <begin position="9"/>
        <end position="76"/>
    </location>
</feature>
<gene>
    <name evidence="8" type="ORF">CCASEI_12090</name>
</gene>
<keyword evidence="3" id="KW-0731">Sigma factor</keyword>
<dbReference type="Gene3D" id="1.10.10.10">
    <property type="entry name" value="Winged helix-like DNA-binding domain superfamily/Winged helix DNA-binding domain"/>
    <property type="match status" value="1"/>
</dbReference>
<dbReference type="GeneID" id="82878520"/>
<evidence type="ECO:0000256" key="3">
    <source>
        <dbReference type="ARBA" id="ARBA00023082"/>
    </source>
</evidence>
<name>A0ABM5PS76_9CORY</name>
<dbReference type="InterPro" id="IPR013249">
    <property type="entry name" value="RNA_pol_sigma70_r4_t2"/>
</dbReference>
<organism evidence="8 9">
    <name type="scientific">Corynebacterium casei LMG S-19264</name>
    <dbReference type="NCBI Taxonomy" id="1285583"/>
    <lineage>
        <taxon>Bacteria</taxon>
        <taxon>Bacillati</taxon>
        <taxon>Actinomycetota</taxon>
        <taxon>Actinomycetes</taxon>
        <taxon>Mycobacteriales</taxon>
        <taxon>Corynebacteriaceae</taxon>
        <taxon>Corynebacterium</taxon>
    </lineage>
</organism>
<comment type="similarity">
    <text evidence="1">Belongs to the sigma-70 factor family. ECF subfamily.</text>
</comment>
<dbReference type="SUPFAM" id="SSF88946">
    <property type="entry name" value="Sigma2 domain of RNA polymerase sigma factors"/>
    <property type="match status" value="1"/>
</dbReference>
<dbReference type="PANTHER" id="PTHR43133">
    <property type="entry name" value="RNA POLYMERASE ECF-TYPE SIGMA FACTO"/>
    <property type="match status" value="1"/>
</dbReference>
<keyword evidence="5" id="KW-0804">Transcription</keyword>
<dbReference type="InterPro" id="IPR013324">
    <property type="entry name" value="RNA_pol_sigma_r3/r4-like"/>
</dbReference>
<dbReference type="InterPro" id="IPR036388">
    <property type="entry name" value="WH-like_DNA-bd_sf"/>
</dbReference>
<evidence type="ECO:0000313" key="9">
    <source>
        <dbReference type="Proteomes" id="UP000019226"/>
    </source>
</evidence>
<evidence type="ECO:0000313" key="8">
    <source>
        <dbReference type="EMBL" id="AHI20968.1"/>
    </source>
</evidence>
<evidence type="ECO:0000256" key="1">
    <source>
        <dbReference type="ARBA" id="ARBA00010641"/>
    </source>
</evidence>
<evidence type="ECO:0000256" key="5">
    <source>
        <dbReference type="ARBA" id="ARBA00023163"/>
    </source>
</evidence>
<protein>
    <submittedName>
        <fullName evidence="8">RNA polymerase sigma factor, sigma-70 family protein</fullName>
    </submittedName>
</protein>
<dbReference type="SUPFAM" id="SSF88659">
    <property type="entry name" value="Sigma3 and sigma4 domains of RNA polymerase sigma factors"/>
    <property type="match status" value="1"/>
</dbReference>